<dbReference type="CDD" id="cd02042">
    <property type="entry name" value="ParAB_family"/>
    <property type="match status" value="1"/>
</dbReference>
<name>A0A1H6IK47_MAGFU</name>
<accession>A0A1H6IK47</accession>
<keyword evidence="2" id="KW-1185">Reference proteome</keyword>
<dbReference type="Proteomes" id="UP000182983">
    <property type="component" value="Unassembled WGS sequence"/>
</dbReference>
<reference evidence="2" key="1">
    <citation type="submission" date="2016-10" db="EMBL/GenBank/DDBJ databases">
        <authorList>
            <person name="Varghese N."/>
            <person name="Submissions S."/>
        </authorList>
    </citation>
    <scope>NUCLEOTIDE SEQUENCE [LARGE SCALE GENOMIC DNA]</scope>
    <source>
        <strain evidence="2">DSM 13234</strain>
    </source>
</reference>
<sequence length="273" mass="30075">MTKRAHVIVVGNEKGGTGKSTVSMHLIVSLLDRGLSVGSIDLDARQATLTRYLKNREARADRAQLGLAMPDHIAVPPTPDPKEDEARLLETFNQFANSHDVIVIDTPGSDHALSRMGHSFADTLVTPLNDSLVDLDVLGLVDPATMKVVRPSHYAEMVWETKKARAMRGERAMVDWIVLRNRLSNLDARNKREMEKLLADLARRVGFRVIPGLGERVIYRSMFLEGLTLLDLRRKIEGFDLSMSHVAARQELRTLVDAIALPKLGGAGSGQGG</sequence>
<dbReference type="InterPro" id="IPR027417">
    <property type="entry name" value="P-loop_NTPase"/>
</dbReference>
<dbReference type="EMBL" id="FNWO01000010">
    <property type="protein sequence ID" value="SEH46697.1"/>
    <property type="molecule type" value="Genomic_DNA"/>
</dbReference>
<gene>
    <name evidence="1" type="ORF">SAMN04244559_02495</name>
</gene>
<proteinExistence type="predicted"/>
<dbReference type="InterPro" id="IPR050678">
    <property type="entry name" value="DNA_Partitioning_ATPase"/>
</dbReference>
<dbReference type="Pfam" id="PF09140">
    <property type="entry name" value="MipZ"/>
    <property type="match status" value="1"/>
</dbReference>
<dbReference type="AlphaFoldDB" id="A0A1H6IK47"/>
<dbReference type="InterPro" id="IPR015223">
    <property type="entry name" value="MipZ"/>
</dbReference>
<organism evidence="1 2">
    <name type="scientific">Magnetospirillum fulvum</name>
    <name type="common">Rhodospirillum fulvum</name>
    <dbReference type="NCBI Taxonomy" id="1082"/>
    <lineage>
        <taxon>Bacteria</taxon>
        <taxon>Pseudomonadati</taxon>
        <taxon>Pseudomonadota</taxon>
        <taxon>Alphaproteobacteria</taxon>
        <taxon>Rhodospirillales</taxon>
        <taxon>Rhodospirillaceae</taxon>
        <taxon>Magnetospirillum</taxon>
    </lineage>
</organism>
<dbReference type="Gene3D" id="3.40.50.300">
    <property type="entry name" value="P-loop containing nucleotide triphosphate hydrolases"/>
    <property type="match status" value="1"/>
</dbReference>
<evidence type="ECO:0000313" key="1">
    <source>
        <dbReference type="EMBL" id="SEH46697.1"/>
    </source>
</evidence>
<dbReference type="SUPFAM" id="SSF52540">
    <property type="entry name" value="P-loop containing nucleoside triphosphate hydrolases"/>
    <property type="match status" value="1"/>
</dbReference>
<protein>
    <submittedName>
        <fullName evidence="1">Chromosome partitioning protein</fullName>
    </submittedName>
</protein>
<dbReference type="PANTHER" id="PTHR13696">
    <property type="entry name" value="P-LOOP CONTAINING NUCLEOSIDE TRIPHOSPHATE HYDROLASE"/>
    <property type="match status" value="1"/>
</dbReference>
<evidence type="ECO:0000313" key="2">
    <source>
        <dbReference type="Proteomes" id="UP000182983"/>
    </source>
</evidence>
<dbReference type="OrthoDB" id="13869at2"/>
<dbReference type="PANTHER" id="PTHR13696:SF96">
    <property type="entry name" value="COBQ_COBB_MIND_PARA NUCLEOTIDE BINDING DOMAIN-CONTAINING PROTEIN"/>
    <property type="match status" value="1"/>
</dbReference>
<dbReference type="RefSeq" id="WP_074769043.1">
    <property type="nucleotide sequence ID" value="NZ_FNWO01000010.1"/>
</dbReference>